<evidence type="ECO:0000313" key="12">
    <source>
        <dbReference type="Proteomes" id="UP000270185"/>
    </source>
</evidence>
<keyword evidence="6" id="KW-0472">Membrane</keyword>
<dbReference type="InterPro" id="IPR018764">
    <property type="entry name" value="RskA_C"/>
</dbReference>
<evidence type="ECO:0000256" key="6">
    <source>
        <dbReference type="ARBA" id="ARBA00023136"/>
    </source>
</evidence>
<sequence>MKSCRMFSLTYISSGVIKAYAMGTISHEEAAILECVMKNNTEVKKAVLEVQQIIEQLATEQAVEPPQFLKAEIMKKIEFGNPETTTAKIIPLNKEQSETGKPSSMPNWIKAASVAVLFGLGYLGYELNSKNTELQQIATNNTELSTKLTDLEQMNALLKNAKRIQLKGVEKHPDMLAEVYWDDSKKVYLDIKNLPAAPTGKQYQLWAIVEGKPVDMGIYDQQKDANKMQAMKSVDNPQAFAITLEKEGGNPTPTMEEMYVMGTI</sequence>
<proteinExistence type="predicted"/>
<keyword evidence="3" id="KW-1003">Cell membrane</keyword>
<dbReference type="KEGG" id="ccas:EIB73_04390"/>
<evidence type="ECO:0000259" key="10">
    <source>
        <dbReference type="Pfam" id="PF10099"/>
    </source>
</evidence>
<evidence type="ECO:0000256" key="1">
    <source>
        <dbReference type="ARBA" id="ARBA00004167"/>
    </source>
</evidence>
<keyword evidence="5" id="KW-1133">Transmembrane helix</keyword>
<dbReference type="OrthoDB" id="1420916at2"/>
<dbReference type="EMBL" id="CP034159">
    <property type="protein sequence ID" value="AZI32469.1"/>
    <property type="molecule type" value="Genomic_DNA"/>
</dbReference>
<feature type="coiled-coil region" evidence="9">
    <location>
        <begin position="134"/>
        <end position="161"/>
    </location>
</feature>
<dbReference type="PANTHER" id="PTHR37461:SF1">
    <property type="entry name" value="ANTI-SIGMA-K FACTOR RSKA"/>
    <property type="match status" value="1"/>
</dbReference>
<dbReference type="GO" id="GO:0016989">
    <property type="term" value="F:sigma factor antagonist activity"/>
    <property type="evidence" value="ECO:0007669"/>
    <property type="project" value="TreeGrafter"/>
</dbReference>
<accession>A0A3G8XHD0</accession>
<keyword evidence="9" id="KW-0175">Coiled coil</keyword>
<evidence type="ECO:0000256" key="8">
    <source>
        <dbReference type="ARBA" id="ARBA00030803"/>
    </source>
</evidence>
<dbReference type="Proteomes" id="UP000270185">
    <property type="component" value="Chromosome"/>
</dbReference>
<dbReference type="GO" id="GO:0006417">
    <property type="term" value="P:regulation of translation"/>
    <property type="evidence" value="ECO:0007669"/>
    <property type="project" value="TreeGrafter"/>
</dbReference>
<comment type="subcellular location">
    <subcellularLocation>
        <location evidence="2">Cell membrane</location>
    </subcellularLocation>
    <subcellularLocation>
        <location evidence="1">Membrane</location>
        <topology evidence="1">Single-pass membrane protein</topology>
    </subcellularLocation>
</comment>
<dbReference type="PANTHER" id="PTHR37461">
    <property type="entry name" value="ANTI-SIGMA-K FACTOR RSKA"/>
    <property type="match status" value="1"/>
</dbReference>
<evidence type="ECO:0000256" key="4">
    <source>
        <dbReference type="ARBA" id="ARBA00022692"/>
    </source>
</evidence>
<feature type="domain" description="Anti-sigma K factor RskA C-terminal" evidence="10">
    <location>
        <begin position="110"/>
        <end position="254"/>
    </location>
</feature>
<evidence type="ECO:0000313" key="11">
    <source>
        <dbReference type="EMBL" id="AZI32469.1"/>
    </source>
</evidence>
<dbReference type="Gene3D" id="1.10.10.1320">
    <property type="entry name" value="Anti-sigma factor, zinc-finger domain"/>
    <property type="match status" value="1"/>
</dbReference>
<evidence type="ECO:0000256" key="9">
    <source>
        <dbReference type="SAM" id="Coils"/>
    </source>
</evidence>
<protein>
    <recommendedName>
        <fullName evidence="8">Regulator of SigK</fullName>
    </recommendedName>
    <alternativeName>
        <fullName evidence="7">Sigma-K anti-sigma factor RskA</fullName>
    </alternativeName>
</protein>
<evidence type="ECO:0000256" key="2">
    <source>
        <dbReference type="ARBA" id="ARBA00004236"/>
    </source>
</evidence>
<dbReference type="AlphaFoldDB" id="A0A3G8XHD0"/>
<evidence type="ECO:0000256" key="5">
    <source>
        <dbReference type="ARBA" id="ARBA00022989"/>
    </source>
</evidence>
<keyword evidence="4" id="KW-0812">Transmembrane</keyword>
<evidence type="ECO:0000256" key="3">
    <source>
        <dbReference type="ARBA" id="ARBA00022475"/>
    </source>
</evidence>
<gene>
    <name evidence="11" type="ORF">EIB73_04390</name>
</gene>
<evidence type="ECO:0000256" key="7">
    <source>
        <dbReference type="ARBA" id="ARBA00029829"/>
    </source>
</evidence>
<name>A0A3G8XHD0_9FLAO</name>
<reference evidence="12" key="1">
    <citation type="submission" date="2018-11" db="EMBL/GenBank/DDBJ databases">
        <title>Proposal to divide the Flavobacteriaceae and reorganize its genera based on Amino Acid Identity values calculated from whole genome sequences.</title>
        <authorList>
            <person name="Nicholson A.C."/>
            <person name="Gulvik C.A."/>
            <person name="Whitney A.M."/>
            <person name="Humrighouse B.W."/>
            <person name="Bell M."/>
            <person name="Holmes B."/>
            <person name="Steigerwalt A.G."/>
            <person name="Villarma A."/>
            <person name="Sheth M."/>
            <person name="Batra D."/>
            <person name="Pryor J."/>
            <person name="Bernardet J.-F."/>
            <person name="Hugo C."/>
            <person name="Kampfer P."/>
            <person name="Newman J.D."/>
            <person name="McQuiston J.R."/>
        </authorList>
    </citation>
    <scope>NUCLEOTIDE SEQUENCE [LARGE SCALE GENOMIC DNA]</scope>
    <source>
        <strain evidence="12">G0081</strain>
    </source>
</reference>
<dbReference type="GO" id="GO:0005886">
    <property type="term" value="C:plasma membrane"/>
    <property type="evidence" value="ECO:0007669"/>
    <property type="project" value="UniProtKB-SubCell"/>
</dbReference>
<dbReference type="Pfam" id="PF10099">
    <property type="entry name" value="RskA_C"/>
    <property type="match status" value="1"/>
</dbReference>
<keyword evidence="12" id="KW-1185">Reference proteome</keyword>
<organism evidence="11 12">
    <name type="scientific">Kaistella carnis</name>
    <dbReference type="NCBI Taxonomy" id="1241979"/>
    <lineage>
        <taxon>Bacteria</taxon>
        <taxon>Pseudomonadati</taxon>
        <taxon>Bacteroidota</taxon>
        <taxon>Flavobacteriia</taxon>
        <taxon>Flavobacteriales</taxon>
        <taxon>Weeksellaceae</taxon>
        <taxon>Chryseobacterium group</taxon>
        <taxon>Kaistella</taxon>
    </lineage>
</organism>
<dbReference type="InterPro" id="IPR041916">
    <property type="entry name" value="Anti_sigma_zinc_sf"/>
</dbReference>
<dbReference type="InterPro" id="IPR051474">
    <property type="entry name" value="Anti-sigma-K/W_factor"/>
</dbReference>